<dbReference type="AlphaFoldDB" id="A0A7R8ZU45"/>
<feature type="region of interest" description="Disordered" evidence="1">
    <location>
        <begin position="1"/>
        <end position="102"/>
    </location>
</feature>
<reference evidence="2" key="1">
    <citation type="submission" date="2020-11" db="EMBL/GenBank/DDBJ databases">
        <authorList>
            <person name="Tran Van P."/>
        </authorList>
    </citation>
    <scope>NUCLEOTIDE SEQUENCE</scope>
</reference>
<evidence type="ECO:0000256" key="1">
    <source>
        <dbReference type="SAM" id="MobiDB-lite"/>
    </source>
</evidence>
<feature type="compositionally biased region" description="Pro residues" evidence="1">
    <location>
        <begin position="12"/>
        <end position="21"/>
    </location>
</feature>
<protein>
    <submittedName>
        <fullName evidence="2">Uncharacterized protein</fullName>
    </submittedName>
</protein>
<sequence>MILGPYGSGETPRPPVPPPRPPTERAQCEDEHDESLPDEFGCPVRAAETTRRTPDPSPTQKRRGGADTAAAREEKALGHNGDLFWRESEEPEAQARGRSFHA</sequence>
<gene>
    <name evidence="2" type="ORF">CTOB1V02_LOCUS14392</name>
</gene>
<name>A0A7R8ZU45_9CRUS</name>
<feature type="non-terminal residue" evidence="2">
    <location>
        <position position="1"/>
    </location>
</feature>
<evidence type="ECO:0000313" key="2">
    <source>
        <dbReference type="EMBL" id="CAD7236577.1"/>
    </source>
</evidence>
<proteinExistence type="predicted"/>
<accession>A0A7R8ZU45</accession>
<dbReference type="EMBL" id="OB680112">
    <property type="protein sequence ID" value="CAD7236577.1"/>
    <property type="molecule type" value="Genomic_DNA"/>
</dbReference>
<organism evidence="2">
    <name type="scientific">Cyprideis torosa</name>
    <dbReference type="NCBI Taxonomy" id="163714"/>
    <lineage>
        <taxon>Eukaryota</taxon>
        <taxon>Metazoa</taxon>
        <taxon>Ecdysozoa</taxon>
        <taxon>Arthropoda</taxon>
        <taxon>Crustacea</taxon>
        <taxon>Oligostraca</taxon>
        <taxon>Ostracoda</taxon>
        <taxon>Podocopa</taxon>
        <taxon>Podocopida</taxon>
        <taxon>Cytherocopina</taxon>
        <taxon>Cytheroidea</taxon>
        <taxon>Cytherideidae</taxon>
        <taxon>Cyprideis</taxon>
    </lineage>
</organism>